<keyword evidence="2" id="KW-0808">Transferase</keyword>
<evidence type="ECO:0000256" key="5">
    <source>
        <dbReference type="ARBA" id="ARBA00022840"/>
    </source>
</evidence>
<reference evidence="8" key="1">
    <citation type="submission" date="2019-05" db="EMBL/GenBank/DDBJ databases">
        <authorList>
            <person name="Piombo E."/>
        </authorList>
    </citation>
    <scope>NUCLEOTIDE SEQUENCE</scope>
    <source>
        <strain evidence="8">C2S</strain>
    </source>
</reference>
<keyword evidence="3 6" id="KW-0547">Nucleotide-binding</keyword>
<dbReference type="InterPro" id="IPR008271">
    <property type="entry name" value="Ser/Thr_kinase_AS"/>
</dbReference>
<evidence type="ECO:0000259" key="7">
    <source>
        <dbReference type="PROSITE" id="PS50011"/>
    </source>
</evidence>
<proteinExistence type="predicted"/>
<dbReference type="InterPro" id="IPR011009">
    <property type="entry name" value="Kinase-like_dom_sf"/>
</dbReference>
<accession>A0A9Q9RWS2</accession>
<dbReference type="PROSITE" id="PS00108">
    <property type="entry name" value="PROTEIN_KINASE_ST"/>
    <property type="match status" value="1"/>
</dbReference>
<dbReference type="InterPro" id="IPR000719">
    <property type="entry name" value="Prot_kinase_dom"/>
</dbReference>
<dbReference type="SUPFAM" id="SSF56112">
    <property type="entry name" value="Protein kinase-like (PK-like)"/>
    <property type="match status" value="1"/>
</dbReference>
<dbReference type="Gene3D" id="1.10.510.10">
    <property type="entry name" value="Transferase(Phosphotransferase) domain 1"/>
    <property type="match status" value="1"/>
</dbReference>
<dbReference type="GO" id="GO:0043484">
    <property type="term" value="P:regulation of RNA splicing"/>
    <property type="evidence" value="ECO:0007669"/>
    <property type="project" value="TreeGrafter"/>
</dbReference>
<evidence type="ECO:0000256" key="2">
    <source>
        <dbReference type="ARBA" id="ARBA00022679"/>
    </source>
</evidence>
<dbReference type="PANTHER" id="PTHR45646">
    <property type="entry name" value="SERINE/THREONINE-PROTEIN KINASE DOA-RELATED"/>
    <property type="match status" value="1"/>
</dbReference>
<evidence type="ECO:0000313" key="8">
    <source>
        <dbReference type="EMBL" id="VTT78211.1"/>
    </source>
</evidence>
<gene>
    <name evidence="8" type="ORF">C2S_10930</name>
</gene>
<keyword evidence="5 6" id="KW-0067">ATP-binding</keyword>
<dbReference type="Pfam" id="PF00069">
    <property type="entry name" value="Pkinase"/>
    <property type="match status" value="1"/>
</dbReference>
<name>A0A9Q9RWS2_FUSFU</name>
<dbReference type="EMBL" id="CABFJX010000391">
    <property type="protein sequence ID" value="VTT78211.1"/>
    <property type="molecule type" value="Genomic_DNA"/>
</dbReference>
<dbReference type="GO" id="GO:0005634">
    <property type="term" value="C:nucleus"/>
    <property type="evidence" value="ECO:0007669"/>
    <property type="project" value="TreeGrafter"/>
</dbReference>
<keyword evidence="1" id="KW-0723">Serine/threonine-protein kinase</keyword>
<evidence type="ECO:0000313" key="9">
    <source>
        <dbReference type="Proteomes" id="UP000760494"/>
    </source>
</evidence>
<dbReference type="InterPro" id="IPR051175">
    <property type="entry name" value="CLK_kinases"/>
</dbReference>
<organism evidence="8 9">
    <name type="scientific">Fusarium fujikuroi</name>
    <name type="common">Bakanae and foot rot disease fungus</name>
    <name type="synonym">Gibberella fujikuroi</name>
    <dbReference type="NCBI Taxonomy" id="5127"/>
    <lineage>
        <taxon>Eukaryota</taxon>
        <taxon>Fungi</taxon>
        <taxon>Dikarya</taxon>
        <taxon>Ascomycota</taxon>
        <taxon>Pezizomycotina</taxon>
        <taxon>Sordariomycetes</taxon>
        <taxon>Hypocreomycetidae</taxon>
        <taxon>Hypocreales</taxon>
        <taxon>Nectriaceae</taxon>
        <taxon>Fusarium</taxon>
        <taxon>Fusarium fujikuroi species complex</taxon>
    </lineage>
</organism>
<dbReference type="SMART" id="SM00220">
    <property type="entry name" value="S_TKc"/>
    <property type="match status" value="1"/>
</dbReference>
<dbReference type="Gene3D" id="3.30.200.20">
    <property type="entry name" value="Phosphorylase Kinase, domain 1"/>
    <property type="match status" value="1"/>
</dbReference>
<evidence type="ECO:0000256" key="4">
    <source>
        <dbReference type="ARBA" id="ARBA00022777"/>
    </source>
</evidence>
<evidence type="ECO:0000256" key="1">
    <source>
        <dbReference type="ARBA" id="ARBA00022527"/>
    </source>
</evidence>
<dbReference type="PANTHER" id="PTHR45646:SF11">
    <property type="entry name" value="SERINE_THREONINE-PROTEIN KINASE DOA"/>
    <property type="match status" value="1"/>
</dbReference>
<keyword evidence="4" id="KW-0418">Kinase</keyword>
<sequence>MYGDQKTIFKLVGRFNIQGGVIKQALATDILCKNGLRPFDHKNHDIKDIGILVISEAEYNKPSEFLEPVRDSGGRLVKKKWIEDLHFKRTWLDTCGDYLWEKLGCVDDKDNMLSTRKHVAVRETVPSTIPSNAQHKVMKAIVEPIFTRQHAPTGAQNLDIELSRVLCKKQVLRPPLKRAGDVSIPCIPDADHDDDEGNYKVVINAKLTNKYKIRGLLGEGGYGTVVRACKVVRDCEVPESKDVAIKISAVGKGRSNAARKEFRILETIKMNDEKNQKGCIRVQECFEYRGHICMVMDLLGQSTCEFLEQNNYLPYPKGHIQSFARQLFNSVAFLHDLGIVHADIKPENLVLCDHTYCTLPYHRVRPSSSFARYAAERRVLNNTEVRLIDFGIATFMDEPPSHFDSTAPYCAPEAWIYHKASFSQDIWSIGCTLVEFFTGDILFDADDMTEYIAMTEAVTGLKFEEEISWITDERFRHILSALLPNAMQKPRQRVQRMSMKHVHQIIAPGDDPFLKDFADLLKRIFVLNPDHRITAKQALQHPCLTEIAQPDDDTLAAEPNSASNLATP</sequence>
<dbReference type="InterPro" id="IPR017441">
    <property type="entry name" value="Protein_kinase_ATP_BS"/>
</dbReference>
<feature type="binding site" evidence="6">
    <location>
        <position position="246"/>
    </location>
    <ligand>
        <name>ATP</name>
        <dbReference type="ChEBI" id="CHEBI:30616"/>
    </ligand>
</feature>
<comment type="caution">
    <text evidence="8">The sequence shown here is derived from an EMBL/GenBank/DDBJ whole genome shotgun (WGS) entry which is preliminary data.</text>
</comment>
<evidence type="ECO:0000256" key="3">
    <source>
        <dbReference type="ARBA" id="ARBA00022741"/>
    </source>
</evidence>
<protein>
    <recommendedName>
        <fullName evidence="7">Protein kinase domain-containing protein</fullName>
    </recommendedName>
</protein>
<dbReference type="PROSITE" id="PS50011">
    <property type="entry name" value="PROTEIN_KINASE_DOM"/>
    <property type="match status" value="1"/>
</dbReference>
<dbReference type="PROSITE" id="PS00107">
    <property type="entry name" value="PROTEIN_KINASE_ATP"/>
    <property type="match status" value="1"/>
</dbReference>
<dbReference type="Proteomes" id="UP000760494">
    <property type="component" value="Unassembled WGS sequence"/>
</dbReference>
<dbReference type="GO" id="GO:0004674">
    <property type="term" value="F:protein serine/threonine kinase activity"/>
    <property type="evidence" value="ECO:0007669"/>
    <property type="project" value="UniProtKB-KW"/>
</dbReference>
<dbReference type="GO" id="GO:0005524">
    <property type="term" value="F:ATP binding"/>
    <property type="evidence" value="ECO:0007669"/>
    <property type="project" value="UniProtKB-UniRule"/>
</dbReference>
<evidence type="ECO:0000256" key="6">
    <source>
        <dbReference type="PROSITE-ProRule" id="PRU10141"/>
    </source>
</evidence>
<feature type="domain" description="Protein kinase" evidence="7">
    <location>
        <begin position="211"/>
        <end position="544"/>
    </location>
</feature>
<dbReference type="AlphaFoldDB" id="A0A9Q9RWS2"/>